<dbReference type="Pfam" id="PF01193">
    <property type="entry name" value="RNA_pol_L"/>
    <property type="match status" value="1"/>
</dbReference>
<evidence type="ECO:0000259" key="5">
    <source>
        <dbReference type="SMART" id="SM00662"/>
    </source>
</evidence>
<organism evidence="6">
    <name type="scientific">Catovirus CTV1</name>
    <dbReference type="NCBI Taxonomy" id="1977631"/>
    <lineage>
        <taxon>Viruses</taxon>
        <taxon>Varidnaviria</taxon>
        <taxon>Bamfordvirae</taxon>
        <taxon>Nucleocytoviricota</taxon>
        <taxon>Megaviricetes</taxon>
        <taxon>Imitervirales</taxon>
        <taxon>Mimiviridae</taxon>
        <taxon>Klosneuvirinae</taxon>
        <taxon>Catovirus</taxon>
    </lineage>
</organism>
<dbReference type="InterPro" id="IPR011263">
    <property type="entry name" value="DNA-dir_RNA_pol_RpoA/D/Rpb3"/>
</dbReference>
<dbReference type="PANTHER" id="PTHR11800">
    <property type="entry name" value="DNA-DIRECTED RNA POLYMERASE"/>
    <property type="match status" value="1"/>
</dbReference>
<sequence length="363" mass="42062">MPNIDIQIKEVKKINYHIEEVSLLDKNVKEYTYKVPVSSKLTLEFSGKDNANVIVNTMRRVMYDNIPTYAFPTDLIKISDNTTIFNNDYMKLRLSNLPVINTDLDIYYLDPVFWNGVDYSDPKRPKHVSEKQIEISINSYNDTNFVKNITTNDIRYYQDGQEIQKYNKEAPFLIIQLRPAQTFKCSMRAALGVGERDNIWAAAANVYYDDMTTDDIKGEFIDNPNNKIHFTVESQGSYDEYDMLIKSCNFIVKKLTDIKNDLNKKFSAKEIVDSNEIIIVLDGEDHTMGELLNFSFQNHPDIIFSGVSKPDHLVNSVKFKIACSEKIKNPIQLVFEQINLLKETYLHIEKLLVKLYESKAKKI</sequence>
<dbReference type="Gene3D" id="3.30.1360.10">
    <property type="entry name" value="RNA polymerase, RBP11-like subunit"/>
    <property type="match status" value="1"/>
</dbReference>
<feature type="domain" description="DNA-directed RNA polymerase RpoA/D/Rpb3-type" evidence="5">
    <location>
        <begin position="42"/>
        <end position="261"/>
    </location>
</feature>
<dbReference type="Pfam" id="PF13656">
    <property type="entry name" value="RNA_pol_L_2"/>
    <property type="match status" value="1"/>
</dbReference>
<dbReference type="EMBL" id="KY684084">
    <property type="protein sequence ID" value="ARF09372.1"/>
    <property type="molecule type" value="Genomic_DNA"/>
</dbReference>
<name>A0A1V0SCD7_9VIRU</name>
<dbReference type="GO" id="GO:0046983">
    <property type="term" value="F:protein dimerization activity"/>
    <property type="evidence" value="ECO:0007669"/>
    <property type="project" value="InterPro"/>
</dbReference>
<evidence type="ECO:0000256" key="1">
    <source>
        <dbReference type="ARBA" id="ARBA00004328"/>
    </source>
</evidence>
<dbReference type="GO" id="GO:0000428">
    <property type="term" value="C:DNA-directed RNA polymerase complex"/>
    <property type="evidence" value="ECO:0007669"/>
    <property type="project" value="UniProtKB-KW"/>
</dbReference>
<dbReference type="Gene3D" id="2.170.120.12">
    <property type="entry name" value="DNA-directed RNA polymerase, insert domain"/>
    <property type="match status" value="1"/>
</dbReference>
<evidence type="ECO:0000313" key="6">
    <source>
        <dbReference type="EMBL" id="ARF09372.1"/>
    </source>
</evidence>
<dbReference type="SMART" id="SM00662">
    <property type="entry name" value="RPOLD"/>
    <property type="match status" value="1"/>
</dbReference>
<evidence type="ECO:0000256" key="2">
    <source>
        <dbReference type="ARBA" id="ARBA00022478"/>
    </source>
</evidence>
<dbReference type="GO" id="GO:0044423">
    <property type="term" value="C:virion component"/>
    <property type="evidence" value="ECO:0007669"/>
    <property type="project" value="UniProtKB-KW"/>
</dbReference>
<evidence type="ECO:0000256" key="4">
    <source>
        <dbReference type="ARBA" id="ARBA00023163"/>
    </source>
</evidence>
<dbReference type="SUPFAM" id="SSF56553">
    <property type="entry name" value="Insert subdomain of RNA polymerase alpha subunit"/>
    <property type="match status" value="1"/>
</dbReference>
<dbReference type="InterPro" id="IPR036603">
    <property type="entry name" value="RBP11-like"/>
</dbReference>
<dbReference type="GO" id="GO:0006366">
    <property type="term" value="P:transcription by RNA polymerase II"/>
    <property type="evidence" value="ECO:0007669"/>
    <property type="project" value="TreeGrafter"/>
</dbReference>
<keyword evidence="3" id="KW-0946">Virion</keyword>
<dbReference type="InterPro" id="IPR036643">
    <property type="entry name" value="RNApol_insert_sf"/>
</dbReference>
<dbReference type="GO" id="GO:0003899">
    <property type="term" value="F:DNA-directed RNA polymerase activity"/>
    <property type="evidence" value="ECO:0007669"/>
    <property type="project" value="InterPro"/>
</dbReference>
<dbReference type="SUPFAM" id="SSF55257">
    <property type="entry name" value="RBP11-like subunits of RNA polymerase"/>
    <property type="match status" value="2"/>
</dbReference>
<protein>
    <submittedName>
        <fullName evidence="6">DNA directed RNA polymerase subunit L</fullName>
    </submittedName>
</protein>
<dbReference type="PANTHER" id="PTHR11800:SF2">
    <property type="entry name" value="DNA-DIRECTED RNA POLYMERASE II SUBUNIT RPB3"/>
    <property type="match status" value="1"/>
</dbReference>
<gene>
    <name evidence="6" type="ORF">Catovirus_2_321</name>
</gene>
<proteinExistence type="predicted"/>
<dbReference type="InterPro" id="IPR009025">
    <property type="entry name" value="RBP11-like_dimer"/>
</dbReference>
<dbReference type="InterPro" id="IPR050518">
    <property type="entry name" value="Rpo3/RPB3_RNA_Pol_subunit"/>
</dbReference>
<keyword evidence="2" id="KW-0240">DNA-directed RNA polymerase</keyword>
<reference evidence="6" key="1">
    <citation type="journal article" date="2017" name="Science">
        <title>Giant viruses with an expanded complement of translation system components.</title>
        <authorList>
            <person name="Schulz F."/>
            <person name="Yutin N."/>
            <person name="Ivanova N.N."/>
            <person name="Ortega D.R."/>
            <person name="Lee T.K."/>
            <person name="Vierheilig J."/>
            <person name="Daims H."/>
            <person name="Horn M."/>
            <person name="Wagner M."/>
            <person name="Jensen G.J."/>
            <person name="Kyrpides N.C."/>
            <person name="Koonin E.V."/>
            <person name="Woyke T."/>
        </authorList>
    </citation>
    <scope>NUCLEOTIDE SEQUENCE</scope>
    <source>
        <strain evidence="6">CTV1</strain>
    </source>
</reference>
<evidence type="ECO:0000256" key="3">
    <source>
        <dbReference type="ARBA" id="ARBA00022844"/>
    </source>
</evidence>
<comment type="subcellular location">
    <subcellularLocation>
        <location evidence="1">Virion</location>
    </subcellularLocation>
</comment>
<keyword evidence="4" id="KW-0804">Transcription</keyword>
<accession>A0A1V0SCD7</accession>